<dbReference type="KEGG" id="omr:OXIME_000739"/>
<evidence type="ECO:0000313" key="2">
    <source>
        <dbReference type="Proteomes" id="UP001451606"/>
    </source>
</evidence>
<organism evidence="1 2">
    <name type="scientific">Oxyplasma meridianum</name>
    <dbReference type="NCBI Taxonomy" id="3073602"/>
    <lineage>
        <taxon>Archaea</taxon>
        <taxon>Methanobacteriati</taxon>
        <taxon>Thermoplasmatota</taxon>
        <taxon>Thermoplasmata</taxon>
        <taxon>Thermoplasmatales</taxon>
        <taxon>Thermoplasmataceae</taxon>
        <taxon>Oxyplasma</taxon>
    </lineage>
</organism>
<accession>A0AAX4NH46</accession>
<dbReference type="Pfam" id="PF13207">
    <property type="entry name" value="AAA_17"/>
    <property type="match status" value="1"/>
</dbReference>
<keyword evidence="1" id="KW-0808">Transferase</keyword>
<dbReference type="AlphaFoldDB" id="A0AAX4NH46"/>
<evidence type="ECO:0000313" key="1">
    <source>
        <dbReference type="EMBL" id="WYY00182.1"/>
    </source>
</evidence>
<proteinExistence type="predicted"/>
<keyword evidence="2" id="KW-1185">Reference proteome</keyword>
<dbReference type="GO" id="GO:0016740">
    <property type="term" value="F:transferase activity"/>
    <property type="evidence" value="ECO:0007669"/>
    <property type="project" value="UniProtKB-KW"/>
</dbReference>
<dbReference type="EC" id="2.7.1.186" evidence="1"/>
<protein>
    <submittedName>
        <fullName evidence="1">Mevalonate-3-phosphate 5-kinase</fullName>
        <ecNumber evidence="1">2.7.1.186</ecNumber>
    </submittedName>
</protein>
<dbReference type="RefSeq" id="WP_393972132.1">
    <property type="nucleotide sequence ID" value="NZ_CP133772.1"/>
</dbReference>
<sequence>MRRNQIILVGGIPGVGKTSISGYIARETGIDLVMSGDYLREFMRPFSAKMNMGIMQKSVYDAWQFFGEKTEENIVRGFMEQGKIMNTGTSGMLARALTNGEPMIIETLYFLPSQMDMDILKRITAFYIQISDSSVNAQRLIERKQYTHFNSPGERLAEKLHEYRTMMQVSLKECRDYGIRVFDNIHYSETRKLILEYVINQKDEV</sequence>
<dbReference type="GeneID" id="95967470"/>
<dbReference type="NCBIfam" id="NF008996">
    <property type="entry name" value="PRK12339.1"/>
    <property type="match status" value="1"/>
</dbReference>
<name>A0AAX4NH46_9ARCH</name>
<gene>
    <name evidence="1" type="ORF">OXIME_000739</name>
</gene>
<dbReference type="SUPFAM" id="SSF52540">
    <property type="entry name" value="P-loop containing nucleoside triphosphate hydrolases"/>
    <property type="match status" value="1"/>
</dbReference>
<dbReference type="InterPro" id="IPR027417">
    <property type="entry name" value="P-loop_NTPase"/>
</dbReference>
<reference evidence="1 2" key="1">
    <citation type="submission" date="2023-09" db="EMBL/GenBank/DDBJ databases">
        <authorList>
            <person name="Golyshina O.V."/>
            <person name="Lunev E.A."/>
            <person name="Bargiela R."/>
            <person name="Gaines M.C."/>
            <person name="Daum B."/>
            <person name="Bale N.J."/>
            <person name="Koenen M."/>
            <person name="Sinninghe Damst J.S."/>
            <person name="Yakimov M."/>
            <person name="Golyshin P.N."/>
        </authorList>
    </citation>
    <scope>NUCLEOTIDE SEQUENCE [LARGE SCALE GENOMIC DNA]</scope>
    <source>
        <strain evidence="1 2">M1</strain>
    </source>
</reference>
<dbReference type="Gene3D" id="3.40.50.300">
    <property type="entry name" value="P-loop containing nucleotide triphosphate hydrolases"/>
    <property type="match status" value="1"/>
</dbReference>
<dbReference type="EMBL" id="CP133772">
    <property type="protein sequence ID" value="WYY00182.1"/>
    <property type="molecule type" value="Genomic_DNA"/>
</dbReference>
<dbReference type="PANTHER" id="PTHR33477">
    <property type="entry name" value="P-LOOP NTPASE DOMAIN-CONTAINING PROTEIN LPA1 HOMOLOG 1"/>
    <property type="match status" value="1"/>
</dbReference>
<dbReference type="Proteomes" id="UP001451606">
    <property type="component" value="Chromosome"/>
</dbReference>
<dbReference type="PANTHER" id="PTHR33477:SF3">
    <property type="entry name" value="P-LOOP NTPASE DOMAIN-CONTAINING PROTEIN LPA1 HOMOLOG 1"/>
    <property type="match status" value="1"/>
</dbReference>